<dbReference type="PROSITE" id="PS50109">
    <property type="entry name" value="HIS_KIN"/>
    <property type="match status" value="1"/>
</dbReference>
<keyword evidence="7" id="KW-0067">ATP-binding</keyword>
<evidence type="ECO:0000256" key="9">
    <source>
        <dbReference type="SAM" id="Phobius"/>
    </source>
</evidence>
<evidence type="ECO:0000256" key="7">
    <source>
        <dbReference type="ARBA" id="ARBA00022840"/>
    </source>
</evidence>
<evidence type="ECO:0000313" key="11">
    <source>
        <dbReference type="EMBL" id="TWJ03542.1"/>
    </source>
</evidence>
<accession>A0A562UCJ3</accession>
<name>A0A562UCJ3_9SPHI</name>
<keyword evidence="8" id="KW-0902">Two-component regulatory system</keyword>
<keyword evidence="9" id="KW-0472">Membrane</keyword>
<dbReference type="EMBL" id="VLLI01000002">
    <property type="protein sequence ID" value="TWJ03542.1"/>
    <property type="molecule type" value="Genomic_DNA"/>
</dbReference>
<evidence type="ECO:0000256" key="2">
    <source>
        <dbReference type="ARBA" id="ARBA00012438"/>
    </source>
</evidence>
<dbReference type="InterPro" id="IPR003594">
    <property type="entry name" value="HATPase_dom"/>
</dbReference>
<dbReference type="InterPro" id="IPR036890">
    <property type="entry name" value="HATPase_C_sf"/>
</dbReference>
<reference evidence="11 12" key="1">
    <citation type="submission" date="2019-07" db="EMBL/GenBank/DDBJ databases">
        <title>Genomic Encyclopedia of Archaeal and Bacterial Type Strains, Phase II (KMG-II): from individual species to whole genera.</title>
        <authorList>
            <person name="Goeker M."/>
        </authorList>
    </citation>
    <scope>NUCLEOTIDE SEQUENCE [LARGE SCALE GENOMIC DNA]</scope>
    <source>
        <strain evidence="11 12">ATCC BAA-1854</strain>
    </source>
</reference>
<dbReference type="GO" id="GO:0005524">
    <property type="term" value="F:ATP binding"/>
    <property type="evidence" value="ECO:0007669"/>
    <property type="project" value="UniProtKB-KW"/>
</dbReference>
<dbReference type="InterPro" id="IPR011712">
    <property type="entry name" value="Sig_transdc_His_kin_sub3_dim/P"/>
</dbReference>
<protein>
    <recommendedName>
        <fullName evidence="2">histidine kinase</fullName>
        <ecNumber evidence="2">2.7.13.3</ecNumber>
    </recommendedName>
</protein>
<dbReference type="Gene3D" id="3.30.565.10">
    <property type="entry name" value="Histidine kinase-like ATPase, C-terminal domain"/>
    <property type="match status" value="1"/>
</dbReference>
<evidence type="ECO:0000259" key="10">
    <source>
        <dbReference type="PROSITE" id="PS50109"/>
    </source>
</evidence>
<evidence type="ECO:0000256" key="3">
    <source>
        <dbReference type="ARBA" id="ARBA00022553"/>
    </source>
</evidence>
<keyword evidence="9" id="KW-1133">Transmembrane helix</keyword>
<keyword evidence="9" id="KW-0812">Transmembrane</keyword>
<evidence type="ECO:0000313" key="12">
    <source>
        <dbReference type="Proteomes" id="UP000317010"/>
    </source>
</evidence>
<comment type="caution">
    <text evidence="11">The sequence shown here is derived from an EMBL/GenBank/DDBJ whole genome shotgun (WGS) entry which is preliminary data.</text>
</comment>
<dbReference type="PANTHER" id="PTHR24421:SF10">
    <property type="entry name" value="NITRATE_NITRITE SENSOR PROTEIN NARQ"/>
    <property type="match status" value="1"/>
</dbReference>
<dbReference type="GO" id="GO:0046983">
    <property type="term" value="F:protein dimerization activity"/>
    <property type="evidence" value="ECO:0007669"/>
    <property type="project" value="InterPro"/>
</dbReference>
<dbReference type="GO" id="GO:0016020">
    <property type="term" value="C:membrane"/>
    <property type="evidence" value="ECO:0007669"/>
    <property type="project" value="InterPro"/>
</dbReference>
<evidence type="ECO:0000256" key="5">
    <source>
        <dbReference type="ARBA" id="ARBA00022741"/>
    </source>
</evidence>
<dbReference type="Pfam" id="PF02518">
    <property type="entry name" value="HATPase_c"/>
    <property type="match status" value="1"/>
</dbReference>
<organism evidence="11 12">
    <name type="scientific">Mucilaginibacter frigoritolerans</name>
    <dbReference type="NCBI Taxonomy" id="652788"/>
    <lineage>
        <taxon>Bacteria</taxon>
        <taxon>Pseudomonadati</taxon>
        <taxon>Bacteroidota</taxon>
        <taxon>Sphingobacteriia</taxon>
        <taxon>Sphingobacteriales</taxon>
        <taxon>Sphingobacteriaceae</taxon>
        <taxon>Mucilaginibacter</taxon>
    </lineage>
</organism>
<dbReference type="Pfam" id="PF07730">
    <property type="entry name" value="HisKA_3"/>
    <property type="match status" value="1"/>
</dbReference>
<keyword evidence="6 11" id="KW-0418">Kinase</keyword>
<dbReference type="Proteomes" id="UP000317010">
    <property type="component" value="Unassembled WGS sequence"/>
</dbReference>
<dbReference type="OrthoDB" id="5401121at2"/>
<dbReference type="SUPFAM" id="SSF55874">
    <property type="entry name" value="ATPase domain of HSP90 chaperone/DNA topoisomerase II/histidine kinase"/>
    <property type="match status" value="1"/>
</dbReference>
<feature type="transmembrane region" description="Helical" evidence="9">
    <location>
        <begin position="20"/>
        <end position="42"/>
    </location>
</feature>
<gene>
    <name evidence="11" type="ORF">JN11_01088</name>
</gene>
<dbReference type="GO" id="GO:0000155">
    <property type="term" value="F:phosphorelay sensor kinase activity"/>
    <property type="evidence" value="ECO:0007669"/>
    <property type="project" value="InterPro"/>
</dbReference>
<dbReference type="EC" id="2.7.13.3" evidence="2"/>
<dbReference type="AlphaFoldDB" id="A0A562UCJ3"/>
<sequence length="284" mass="32090">MRLVLITVNSNPSSDELYVIFFSATAFFVFLAGFIIYFIVLYQKRQRQNKVERESLQANFRQEFLKARLEIQEQTFAHVSREIHDNITQVLSFVKLNLAMMGGTNAEQQAKISENRDLIAQVITDLRDLSKSLSFENITKQGLVKTIEIETRRINKSGLLNSTLLIEGDSYPLGEQRELVLFRIFQEALNNTLKHSGAKDLTIALQYIPEMFTLTLEDNGTGFLRDNLDDFMGAGLKNIENRASLIGAVATINSEPGNGCSIKISLNPLEQRLYADGNHQDHIG</sequence>
<keyword evidence="3" id="KW-0597">Phosphoprotein</keyword>
<dbReference type="InterPro" id="IPR005467">
    <property type="entry name" value="His_kinase_dom"/>
</dbReference>
<dbReference type="PANTHER" id="PTHR24421">
    <property type="entry name" value="NITRATE/NITRITE SENSOR PROTEIN NARX-RELATED"/>
    <property type="match status" value="1"/>
</dbReference>
<feature type="domain" description="Histidine kinase" evidence="10">
    <location>
        <begin position="78"/>
        <end position="270"/>
    </location>
</feature>
<keyword evidence="12" id="KW-1185">Reference proteome</keyword>
<dbReference type="InterPro" id="IPR050482">
    <property type="entry name" value="Sensor_HK_TwoCompSys"/>
</dbReference>
<keyword evidence="4" id="KW-0808">Transferase</keyword>
<evidence type="ECO:0000256" key="6">
    <source>
        <dbReference type="ARBA" id="ARBA00022777"/>
    </source>
</evidence>
<comment type="catalytic activity">
    <reaction evidence="1">
        <text>ATP + protein L-histidine = ADP + protein N-phospho-L-histidine.</text>
        <dbReference type="EC" id="2.7.13.3"/>
    </reaction>
</comment>
<keyword evidence="5" id="KW-0547">Nucleotide-binding</keyword>
<evidence type="ECO:0000256" key="4">
    <source>
        <dbReference type="ARBA" id="ARBA00022679"/>
    </source>
</evidence>
<evidence type="ECO:0000256" key="1">
    <source>
        <dbReference type="ARBA" id="ARBA00000085"/>
    </source>
</evidence>
<proteinExistence type="predicted"/>
<evidence type="ECO:0000256" key="8">
    <source>
        <dbReference type="ARBA" id="ARBA00023012"/>
    </source>
</evidence>
<dbReference type="CDD" id="cd16917">
    <property type="entry name" value="HATPase_UhpB-NarQ-NarX-like"/>
    <property type="match status" value="1"/>
</dbReference>